<dbReference type="Proteomes" id="UP000192468">
    <property type="component" value="Unassembled WGS sequence"/>
</dbReference>
<feature type="domain" description="HTH deoR-type" evidence="3">
    <location>
        <begin position="2"/>
        <end position="60"/>
    </location>
</feature>
<dbReference type="InterPro" id="IPR028349">
    <property type="entry name" value="PafC-like"/>
</dbReference>
<organism evidence="4 5">
    <name type="scientific">Clostridium acidisoli DSM 12555</name>
    <dbReference type="NCBI Taxonomy" id="1121291"/>
    <lineage>
        <taxon>Bacteria</taxon>
        <taxon>Bacillati</taxon>
        <taxon>Bacillota</taxon>
        <taxon>Clostridia</taxon>
        <taxon>Eubacteriales</taxon>
        <taxon>Clostridiaceae</taxon>
        <taxon>Clostridium</taxon>
    </lineage>
</organism>
<dbReference type="AlphaFoldDB" id="A0A1W1WYS9"/>
<evidence type="ECO:0000259" key="3">
    <source>
        <dbReference type="PROSITE" id="PS51000"/>
    </source>
</evidence>
<evidence type="ECO:0000313" key="4">
    <source>
        <dbReference type="EMBL" id="SMC16886.1"/>
    </source>
</evidence>
<dbReference type="InterPro" id="IPR057727">
    <property type="entry name" value="WCX_dom"/>
</dbReference>
<dbReference type="PROSITE" id="PS52050">
    <property type="entry name" value="WYL"/>
    <property type="match status" value="1"/>
</dbReference>
<dbReference type="PROSITE" id="PS51000">
    <property type="entry name" value="HTH_DEOR_2"/>
    <property type="match status" value="1"/>
</dbReference>
<dbReference type="Pfam" id="PF13280">
    <property type="entry name" value="WYL"/>
    <property type="match status" value="1"/>
</dbReference>
<dbReference type="Pfam" id="PF25583">
    <property type="entry name" value="WCX"/>
    <property type="match status" value="1"/>
</dbReference>
<dbReference type="InterPro" id="IPR026881">
    <property type="entry name" value="WYL_dom"/>
</dbReference>
<dbReference type="InterPro" id="IPR051534">
    <property type="entry name" value="CBASS_pafABC_assoc_protein"/>
</dbReference>
<protein>
    <submittedName>
        <fullName evidence="4">Predicted DNA-binding transcriptional regulator YafY, contains an HTH and WYL domains</fullName>
    </submittedName>
</protein>
<keyword evidence="2" id="KW-0804">Transcription</keyword>
<dbReference type="EMBL" id="FWXH01000002">
    <property type="protein sequence ID" value="SMC16886.1"/>
    <property type="molecule type" value="Genomic_DNA"/>
</dbReference>
<reference evidence="4 5" key="1">
    <citation type="submission" date="2017-04" db="EMBL/GenBank/DDBJ databases">
        <authorList>
            <person name="Afonso C.L."/>
            <person name="Miller P.J."/>
            <person name="Scott M.A."/>
            <person name="Spackman E."/>
            <person name="Goraichik I."/>
            <person name="Dimitrov K.M."/>
            <person name="Suarez D.L."/>
            <person name="Swayne D.E."/>
        </authorList>
    </citation>
    <scope>NUCLEOTIDE SEQUENCE [LARGE SCALE GENOMIC DNA]</scope>
    <source>
        <strain evidence="4 5">DSM 12555</strain>
    </source>
</reference>
<evidence type="ECO:0000256" key="2">
    <source>
        <dbReference type="ARBA" id="ARBA00023163"/>
    </source>
</evidence>
<dbReference type="SUPFAM" id="SSF46785">
    <property type="entry name" value="Winged helix' DNA-binding domain"/>
    <property type="match status" value="1"/>
</dbReference>
<sequence length="302" mass="34904">MQINRLFEIVYILFDKKTITARELAEHFEVSKRTIYRDIETLSMAGIPIYTNKGKGGGINILPEFILNKSLLSGSEQDEILSGLQSLSALNVPSVDPVLNKLATIFNKKNASWIDVDFSHWGSDDSEKEKFKLLKNAILEKNVIIFDYYSSYGEISKQRFVEPMKLVFKGQSWYVYGYCKLKAAYRMFKVTRIKNLAASNERFNRDLPKDILDTSDDSYKTQMTTIVLKIHSKMAYRVFDEFSTENITRNADGSFIVKSTIPESDWIYGYIMSYGEYAEVLEPIHIRETIVNKFKEGLKKYL</sequence>
<evidence type="ECO:0000256" key="1">
    <source>
        <dbReference type="ARBA" id="ARBA00023015"/>
    </source>
</evidence>
<keyword evidence="1" id="KW-0805">Transcription regulation</keyword>
<keyword evidence="5" id="KW-1185">Reference proteome</keyword>
<dbReference type="PIRSF" id="PIRSF016838">
    <property type="entry name" value="PafC"/>
    <property type="match status" value="1"/>
</dbReference>
<dbReference type="Gene3D" id="1.10.10.10">
    <property type="entry name" value="Winged helix-like DNA-binding domain superfamily/Winged helix DNA-binding domain"/>
    <property type="match status" value="1"/>
</dbReference>
<accession>A0A1W1WYS9</accession>
<proteinExistence type="predicted"/>
<dbReference type="GO" id="GO:0003677">
    <property type="term" value="F:DNA binding"/>
    <property type="evidence" value="ECO:0007669"/>
    <property type="project" value="UniProtKB-KW"/>
</dbReference>
<dbReference type="InterPro" id="IPR036390">
    <property type="entry name" value="WH_DNA-bd_sf"/>
</dbReference>
<dbReference type="Pfam" id="PF08279">
    <property type="entry name" value="HTH_11"/>
    <property type="match status" value="1"/>
</dbReference>
<dbReference type="InterPro" id="IPR013196">
    <property type="entry name" value="HTH_11"/>
</dbReference>
<keyword evidence="4" id="KW-0238">DNA-binding</keyword>
<gene>
    <name evidence="4" type="ORF">SAMN02745134_00178</name>
</gene>
<dbReference type="OrthoDB" id="9815009at2"/>
<name>A0A1W1WYS9_9CLOT</name>
<dbReference type="PANTHER" id="PTHR34580:SF1">
    <property type="entry name" value="PROTEIN PAFC"/>
    <property type="match status" value="1"/>
</dbReference>
<dbReference type="PANTHER" id="PTHR34580">
    <property type="match status" value="1"/>
</dbReference>
<dbReference type="InterPro" id="IPR001034">
    <property type="entry name" value="DeoR_HTH"/>
</dbReference>
<evidence type="ECO:0000313" key="5">
    <source>
        <dbReference type="Proteomes" id="UP000192468"/>
    </source>
</evidence>
<dbReference type="RefSeq" id="WP_084113393.1">
    <property type="nucleotide sequence ID" value="NZ_FWXH01000002.1"/>
</dbReference>
<dbReference type="GO" id="GO:0003700">
    <property type="term" value="F:DNA-binding transcription factor activity"/>
    <property type="evidence" value="ECO:0007669"/>
    <property type="project" value="InterPro"/>
</dbReference>
<dbReference type="STRING" id="1121291.SAMN02745134_00178"/>
<dbReference type="InterPro" id="IPR036388">
    <property type="entry name" value="WH-like_DNA-bd_sf"/>
</dbReference>